<dbReference type="InterPro" id="IPR004842">
    <property type="entry name" value="SLC12A_fam"/>
</dbReference>
<feature type="domain" description="SLC12A transporter C-terminal" evidence="6">
    <location>
        <begin position="2"/>
        <end position="70"/>
    </location>
</feature>
<evidence type="ECO:0000256" key="2">
    <source>
        <dbReference type="ARBA" id="ARBA00022692"/>
    </source>
</evidence>
<reference evidence="7" key="1">
    <citation type="submission" date="2018-11" db="EMBL/GenBank/DDBJ databases">
        <authorList>
            <consortium name="Pathogen Informatics"/>
        </authorList>
    </citation>
    <scope>NUCLEOTIDE SEQUENCE</scope>
</reference>
<keyword evidence="3 5" id="KW-1133">Transmembrane helix</keyword>
<gene>
    <name evidence="7" type="ORF">PXEA_LOCUS26569</name>
</gene>
<keyword evidence="8" id="KW-1185">Reference proteome</keyword>
<protein>
    <recommendedName>
        <fullName evidence="6">SLC12A transporter C-terminal domain-containing protein</fullName>
    </recommendedName>
</protein>
<evidence type="ECO:0000256" key="1">
    <source>
        <dbReference type="ARBA" id="ARBA00004141"/>
    </source>
</evidence>
<dbReference type="PANTHER" id="PTHR11827">
    <property type="entry name" value="SOLUTE CARRIER FAMILY 12, CATION COTRANSPORTERS"/>
    <property type="match status" value="1"/>
</dbReference>
<dbReference type="GO" id="GO:0005886">
    <property type="term" value="C:plasma membrane"/>
    <property type="evidence" value="ECO:0007669"/>
    <property type="project" value="TreeGrafter"/>
</dbReference>
<dbReference type="GO" id="GO:0055075">
    <property type="term" value="P:potassium ion homeostasis"/>
    <property type="evidence" value="ECO:0007669"/>
    <property type="project" value="TreeGrafter"/>
</dbReference>
<comment type="subcellular location">
    <subcellularLocation>
        <location evidence="1">Membrane</location>
        <topology evidence="1">Multi-pass membrane protein</topology>
    </subcellularLocation>
</comment>
<dbReference type="GO" id="GO:0006884">
    <property type="term" value="P:cell volume homeostasis"/>
    <property type="evidence" value="ECO:0007669"/>
    <property type="project" value="TreeGrafter"/>
</dbReference>
<evidence type="ECO:0000256" key="3">
    <source>
        <dbReference type="ARBA" id="ARBA00022989"/>
    </source>
</evidence>
<dbReference type="Pfam" id="PF03522">
    <property type="entry name" value="SLC12"/>
    <property type="match status" value="1"/>
</dbReference>
<dbReference type="GO" id="GO:1990573">
    <property type="term" value="P:potassium ion import across plasma membrane"/>
    <property type="evidence" value="ECO:0007669"/>
    <property type="project" value="TreeGrafter"/>
</dbReference>
<dbReference type="OrthoDB" id="2020542at2759"/>
<accession>A0A448XBV6</accession>
<dbReference type="AlphaFoldDB" id="A0A448XBV6"/>
<proteinExistence type="predicted"/>
<dbReference type="EMBL" id="CAAALY010245210">
    <property type="protein sequence ID" value="VEL33129.1"/>
    <property type="molecule type" value="Genomic_DNA"/>
</dbReference>
<evidence type="ECO:0000256" key="4">
    <source>
        <dbReference type="ARBA" id="ARBA00023136"/>
    </source>
</evidence>
<keyword evidence="2 5" id="KW-0812">Transmembrane</keyword>
<dbReference type="Proteomes" id="UP000784294">
    <property type="component" value="Unassembled WGS sequence"/>
</dbReference>
<dbReference type="GO" id="GO:0015379">
    <property type="term" value="F:potassium:chloride symporter activity"/>
    <property type="evidence" value="ECO:0007669"/>
    <property type="project" value="TreeGrafter"/>
</dbReference>
<dbReference type="GO" id="GO:0055064">
    <property type="term" value="P:chloride ion homeostasis"/>
    <property type="evidence" value="ECO:0007669"/>
    <property type="project" value="TreeGrafter"/>
</dbReference>
<name>A0A448XBV6_9PLAT</name>
<dbReference type="InterPro" id="IPR018491">
    <property type="entry name" value="SLC12_C"/>
</dbReference>
<evidence type="ECO:0000313" key="7">
    <source>
        <dbReference type="EMBL" id="VEL33129.1"/>
    </source>
</evidence>
<organism evidence="7 8">
    <name type="scientific">Protopolystoma xenopodis</name>
    <dbReference type="NCBI Taxonomy" id="117903"/>
    <lineage>
        <taxon>Eukaryota</taxon>
        <taxon>Metazoa</taxon>
        <taxon>Spiralia</taxon>
        <taxon>Lophotrochozoa</taxon>
        <taxon>Platyhelminthes</taxon>
        <taxon>Monogenea</taxon>
        <taxon>Polyopisthocotylea</taxon>
        <taxon>Polystomatidea</taxon>
        <taxon>Polystomatidae</taxon>
        <taxon>Protopolystoma</taxon>
    </lineage>
</organism>
<keyword evidence="4 5" id="KW-0472">Membrane</keyword>
<comment type="caution">
    <text evidence="7">The sequence shown here is derived from an EMBL/GenBank/DDBJ whole genome shotgun (WGS) entry which is preliminary data.</text>
</comment>
<evidence type="ECO:0000259" key="6">
    <source>
        <dbReference type="Pfam" id="PF03522"/>
    </source>
</evidence>
<sequence length="210" mass="22853">MRGTVDVWCIVHDGGLLLLLAYLLLRNRTWCKCSLRIYVVASEADNNVILEKDMTRFVYDLRINAKVSVVEMSTVDISAYIAQRTATVEARKAMLQEMNLATVAARCDMQAMLDSRYKPKSSLTNSAPGHTTIIDAITASKTNSTAGDQVAVASARKAALRQQTCVELNPPKVVVTAIGDDSPSMELSADGSPEETKMVCFLLGASHHNC</sequence>
<evidence type="ECO:0000256" key="5">
    <source>
        <dbReference type="SAM" id="Phobius"/>
    </source>
</evidence>
<dbReference type="PANTHER" id="PTHR11827:SF73">
    <property type="entry name" value="KAZACHOC, ISOFORM G"/>
    <property type="match status" value="1"/>
</dbReference>
<evidence type="ECO:0000313" key="8">
    <source>
        <dbReference type="Proteomes" id="UP000784294"/>
    </source>
</evidence>
<feature type="transmembrane region" description="Helical" evidence="5">
    <location>
        <begin position="7"/>
        <end position="25"/>
    </location>
</feature>